<dbReference type="EMBL" id="UOFS01000009">
    <property type="protein sequence ID" value="VAW91955.1"/>
    <property type="molecule type" value="Genomic_DNA"/>
</dbReference>
<dbReference type="Gene3D" id="3.40.50.20">
    <property type="match status" value="1"/>
</dbReference>
<name>A0A3B0ZEV1_9ZZZZ</name>
<evidence type="ECO:0000259" key="1">
    <source>
        <dbReference type="PROSITE" id="PS50975"/>
    </source>
</evidence>
<protein>
    <recommendedName>
        <fullName evidence="1">ATP-grasp domain-containing protein</fullName>
    </recommendedName>
</protein>
<dbReference type="SUPFAM" id="SSF56059">
    <property type="entry name" value="Glutathione synthetase ATP-binding domain-like"/>
    <property type="match status" value="1"/>
</dbReference>
<dbReference type="AlphaFoldDB" id="A0A3B0ZEV1"/>
<dbReference type="GO" id="GO:0046872">
    <property type="term" value="F:metal ion binding"/>
    <property type="evidence" value="ECO:0007669"/>
    <property type="project" value="InterPro"/>
</dbReference>
<dbReference type="GO" id="GO:0005524">
    <property type="term" value="F:ATP binding"/>
    <property type="evidence" value="ECO:0007669"/>
    <property type="project" value="InterPro"/>
</dbReference>
<evidence type="ECO:0000313" key="2">
    <source>
        <dbReference type="EMBL" id="VAW91955.1"/>
    </source>
</evidence>
<feature type="domain" description="ATP-grasp" evidence="1">
    <location>
        <begin position="125"/>
        <end position="319"/>
    </location>
</feature>
<dbReference type="Gene3D" id="3.30.470.20">
    <property type="entry name" value="ATP-grasp fold, B domain"/>
    <property type="match status" value="1"/>
</dbReference>
<proteinExistence type="predicted"/>
<organism evidence="2">
    <name type="scientific">hydrothermal vent metagenome</name>
    <dbReference type="NCBI Taxonomy" id="652676"/>
    <lineage>
        <taxon>unclassified sequences</taxon>
        <taxon>metagenomes</taxon>
        <taxon>ecological metagenomes</taxon>
    </lineage>
</organism>
<accession>A0A3B0ZEV1</accession>
<dbReference type="InterPro" id="IPR011761">
    <property type="entry name" value="ATP-grasp"/>
</dbReference>
<sequence length="408" mass="46983">MKINNTETPVVVLTSRIGAVTIMRSLGQYGVNIYATDADATSPALTSKYCKKKYIKKFDESKPEEYLEFVLNIGKELEKKALLIQTSDTMAVFIAEYADKLREYFIFPNNSADLIKRIISKEGMYSIALENDVPTPLTLFPKNLDDVIDYCKDGKFPLMLKGIYGDKLQARTGKKMVIVNNKEELLENYKWLEDPNEPNLMLQEYIPGGDDQVFIFNGYFDAESECLAAFTGYKVRQYPIHVGAASLGECKWNQDVADLTIRFMKDICYTGILDIGYRLDPRDGKYKVLDINPRVGQAFRIFVAENGMDVIRSQYMDLTNQRSSDPVIPDEGRRWIIEDYDVISSIHYFLEGSLKFGEWFKSFKRCKEGAWFSWRDPVPFLMILLGFGKKIIFWILKKLGLRKLPNQK</sequence>
<dbReference type="PROSITE" id="PS50975">
    <property type="entry name" value="ATP_GRASP"/>
    <property type="match status" value="1"/>
</dbReference>
<gene>
    <name evidence="2" type="ORF">MNBD_GAMMA22-2519</name>
</gene>
<reference evidence="2" key="1">
    <citation type="submission" date="2018-06" db="EMBL/GenBank/DDBJ databases">
        <authorList>
            <person name="Zhirakovskaya E."/>
        </authorList>
    </citation>
    <scope>NUCLEOTIDE SEQUENCE</scope>
</reference>